<evidence type="ECO:0000313" key="2">
    <source>
        <dbReference type="EMBL" id="SDB32251.1"/>
    </source>
</evidence>
<dbReference type="PIRSF" id="PIRSF034405">
    <property type="entry name" value="UCP034405"/>
    <property type="match status" value="1"/>
</dbReference>
<dbReference type="STRING" id="665467.SAMN02982931_02499"/>
<reference evidence="2 3" key="1">
    <citation type="submission" date="2016-10" db="EMBL/GenBank/DDBJ databases">
        <authorList>
            <person name="de Groot N.N."/>
        </authorList>
    </citation>
    <scope>NUCLEOTIDE SEQUENCE [LARGE SCALE GENOMIC DNA]</scope>
    <source>
        <strain evidence="2 3">ATCC 35022</strain>
    </source>
</reference>
<gene>
    <name evidence="2" type="ORF">SAMN02982931_02499</name>
</gene>
<sequence length="252" mass="27238">MAKAPRILIAGESWTVHSIHQKGFDSFTTTEYAEGVAWLRAALEGGGWQVDYQPSHVAARDFPMTAKELKAYDCVLLSDIGTNTLTLHPDTFFRFKSVPNRLEAIRDYVSNGGGLVMVGGYLTFQGIDAKGRYHGSPVEEALPVAISPHDDRVEAPQGAAPRVVARKHPIVAGIGTKWPALLGYNKLTAKPDAEVVATAGDDPLIVAGTYGKGRAVAFASDCGPHWAPPEFVNWKGYAPLWRQIANWAASRA</sequence>
<evidence type="ECO:0000259" key="1">
    <source>
        <dbReference type="Pfam" id="PF07090"/>
    </source>
</evidence>
<dbReference type="InterPro" id="IPR010768">
    <property type="entry name" value="GATase1-like"/>
</dbReference>
<dbReference type="EMBL" id="FMXQ01000004">
    <property type="protein sequence ID" value="SDB32251.1"/>
    <property type="molecule type" value="Genomic_DNA"/>
</dbReference>
<dbReference type="OrthoDB" id="9781333at2"/>
<protein>
    <submittedName>
        <fullName evidence="2">Uncharacterized membrane protein</fullName>
    </submittedName>
</protein>
<dbReference type="InterPro" id="IPR017027">
    <property type="entry name" value="STM3548-like"/>
</dbReference>
<dbReference type="Gene3D" id="3.40.50.880">
    <property type="match status" value="1"/>
</dbReference>
<dbReference type="Pfam" id="PF07090">
    <property type="entry name" value="GATase1_like"/>
    <property type="match status" value="1"/>
</dbReference>
<dbReference type="InterPro" id="IPR029062">
    <property type="entry name" value="Class_I_gatase-like"/>
</dbReference>
<keyword evidence="3" id="KW-1185">Reference proteome</keyword>
<dbReference type="CDD" id="cd03143">
    <property type="entry name" value="A4_beta-galactosidase_middle_domain"/>
    <property type="match status" value="1"/>
</dbReference>
<dbReference type="RefSeq" id="WP_090876743.1">
    <property type="nucleotide sequence ID" value="NZ_FMXQ01000004.1"/>
</dbReference>
<proteinExistence type="predicted"/>
<feature type="domain" description="Putative glutamine amidotransferase" evidence="1">
    <location>
        <begin position="6"/>
        <end position="248"/>
    </location>
</feature>
<dbReference type="SUPFAM" id="SSF52317">
    <property type="entry name" value="Class I glutamine amidotransferase-like"/>
    <property type="match status" value="1"/>
</dbReference>
<dbReference type="Proteomes" id="UP000199071">
    <property type="component" value="Unassembled WGS sequence"/>
</dbReference>
<accession>A0A1G6CHD9</accession>
<organism evidence="2 3">
    <name type="scientific">Bauldia litoralis</name>
    <dbReference type="NCBI Taxonomy" id="665467"/>
    <lineage>
        <taxon>Bacteria</taxon>
        <taxon>Pseudomonadati</taxon>
        <taxon>Pseudomonadota</taxon>
        <taxon>Alphaproteobacteria</taxon>
        <taxon>Hyphomicrobiales</taxon>
        <taxon>Kaistiaceae</taxon>
        <taxon>Bauldia</taxon>
    </lineage>
</organism>
<dbReference type="PANTHER" id="PTHR37947:SF2">
    <property type="entry name" value="VON WILLEBRAND FACTOR TYPE A"/>
    <property type="match status" value="1"/>
</dbReference>
<dbReference type="AlphaFoldDB" id="A0A1G6CHD9"/>
<dbReference type="PANTHER" id="PTHR37947">
    <property type="entry name" value="BLL2462 PROTEIN"/>
    <property type="match status" value="1"/>
</dbReference>
<evidence type="ECO:0000313" key="3">
    <source>
        <dbReference type="Proteomes" id="UP000199071"/>
    </source>
</evidence>
<name>A0A1G6CHD9_9HYPH</name>